<sequence length="28" mass="3364">MPHMNINTAIFLEIFAGCIFMHFFMKMK</sequence>
<dbReference type="GeneID" id="38745166"/>
<dbReference type="EMBL" id="AM292604">
    <property type="protein sequence ID" value="CAL24386.1"/>
    <property type="molecule type" value="Genomic_DNA"/>
</dbReference>
<keyword evidence="1" id="KW-1133">Transmembrane helix</keyword>
<protein>
    <submittedName>
        <fullName evidence="2">ATPase subunit 8</fullName>
    </submittedName>
</protein>
<dbReference type="AlphaFoldDB" id="A0A024FSA0"/>
<feature type="transmembrane region" description="Helical" evidence="1">
    <location>
        <begin position="6"/>
        <end position="25"/>
    </location>
</feature>
<evidence type="ECO:0000313" key="2">
    <source>
        <dbReference type="EMBL" id="CAL24386.1"/>
    </source>
</evidence>
<keyword evidence="2" id="KW-0496">Mitochondrion</keyword>
<dbReference type="RefSeq" id="YP_009029844.1">
    <property type="nucleotide sequence ID" value="NC_024105.1"/>
</dbReference>
<organism evidence="2">
    <name type="scientific">Clavelina oblonga</name>
    <dbReference type="NCBI Taxonomy" id="286222"/>
    <lineage>
        <taxon>Eukaryota</taxon>
        <taxon>Metazoa</taxon>
        <taxon>Chordata</taxon>
        <taxon>Tunicata</taxon>
        <taxon>Ascidiacea</taxon>
        <taxon>Aplousobranchia</taxon>
        <taxon>Clavelinidae</taxon>
        <taxon>Clavelina</taxon>
    </lineage>
</organism>
<keyword evidence="1" id="KW-0812">Transmembrane</keyword>
<geneLocation type="mitochondrion" evidence="2"/>
<reference evidence="2" key="1">
    <citation type="journal article" date="2014" name="Genome Biol. Evol.">
        <title>Ascidian mitogenomics: comparison of evolutionary rates in closely related taxa provides evidence of ongoing speciation events.</title>
        <authorList>
            <person name="Griggio F."/>
            <person name="Voskoboynik A."/>
            <person name="Iannelli F."/>
            <person name="Justy F."/>
            <person name="Tilak M.K."/>
            <person name="Turon X."/>
            <person name="Pesole G."/>
            <person name="Douzery E.J."/>
            <person name="Mastrototaro F."/>
            <person name="Gissi C."/>
        </authorList>
    </citation>
    <scope>NUCLEOTIDE SEQUENCE</scope>
    <source>
        <tissue evidence="2">Muscle</tissue>
    </source>
</reference>
<proteinExistence type="predicted"/>
<gene>
    <name evidence="2" type="primary">atp8</name>
</gene>
<accession>A0A024FSA0</accession>
<evidence type="ECO:0000256" key="1">
    <source>
        <dbReference type="SAM" id="Phobius"/>
    </source>
</evidence>
<name>A0A024FSA0_9ASCI</name>
<keyword evidence="1" id="KW-0472">Membrane</keyword>